<proteinExistence type="inferred from homology"/>
<dbReference type="Pfam" id="PF26466">
    <property type="entry name" value="DNA_primase_lrg_N"/>
    <property type="match status" value="1"/>
</dbReference>
<evidence type="ECO:0000256" key="2">
    <source>
        <dbReference type="ARBA" id="ARBA00019038"/>
    </source>
</evidence>
<dbReference type="STRING" id="6689.A0A3R7MW99"/>
<keyword evidence="9 10" id="KW-0238">DNA-binding</keyword>
<keyword evidence="8 10" id="KW-0411">Iron-sulfur</keyword>
<feature type="binding site" evidence="11">
    <location>
        <position position="374"/>
    </location>
    <ligand>
        <name>[4Fe-4S] cluster</name>
        <dbReference type="ChEBI" id="CHEBI:49883"/>
    </ligand>
</feature>
<keyword evidence="6 10" id="KW-0479">Metal-binding</keyword>
<keyword evidence="15" id="KW-1185">Reference proteome</keyword>
<dbReference type="GO" id="GO:0051539">
    <property type="term" value="F:4 iron, 4 sulfur cluster binding"/>
    <property type="evidence" value="ECO:0007669"/>
    <property type="project" value="UniProtKB-UniRule"/>
</dbReference>
<evidence type="ECO:0000256" key="9">
    <source>
        <dbReference type="ARBA" id="ARBA00023125"/>
    </source>
</evidence>
<dbReference type="PANTHER" id="PTHR10537">
    <property type="entry name" value="DNA PRIMASE LARGE SUBUNIT"/>
    <property type="match status" value="1"/>
</dbReference>
<accession>A0A3R7MW99</accession>
<keyword evidence="7 10" id="KW-0408">Iron</keyword>
<keyword evidence="4 10" id="KW-0639">Primosome</keyword>
<dbReference type="GO" id="GO:0006270">
    <property type="term" value="P:DNA replication initiation"/>
    <property type="evidence" value="ECO:0007669"/>
    <property type="project" value="UniProtKB-ARBA"/>
</dbReference>
<dbReference type="CDD" id="cd07322">
    <property type="entry name" value="PriL_PriS_Eukaryotic"/>
    <property type="match status" value="1"/>
</dbReference>
<protein>
    <recommendedName>
        <fullName evidence="2 10">DNA primase large subunit</fullName>
    </recommendedName>
</protein>
<evidence type="ECO:0000313" key="15">
    <source>
        <dbReference type="Proteomes" id="UP000283509"/>
    </source>
</evidence>
<dbReference type="Proteomes" id="UP000283509">
    <property type="component" value="Unassembled WGS sequence"/>
</dbReference>
<dbReference type="FunFam" id="1.20.930.80:FF:000001">
    <property type="entry name" value="DNA primase large subunit"/>
    <property type="match status" value="1"/>
</dbReference>
<name>A0A3R7MW99_PENVA</name>
<evidence type="ECO:0000256" key="10">
    <source>
        <dbReference type="PIRNR" id="PIRNR009449"/>
    </source>
</evidence>
<reference evidence="14 15" key="2">
    <citation type="submission" date="2019-01" db="EMBL/GenBank/DDBJ databases">
        <title>The decoding of complex shrimp genome reveals the adaptation for benthos swimmer, frequently molting mechanism and breeding impact on genome.</title>
        <authorList>
            <person name="Sun Y."/>
            <person name="Gao Y."/>
            <person name="Yu Y."/>
        </authorList>
    </citation>
    <scope>NUCLEOTIDE SEQUENCE [LARGE SCALE GENOMIC DNA]</scope>
    <source>
        <tissue evidence="14">Muscle</tissue>
    </source>
</reference>
<reference evidence="14 15" key="1">
    <citation type="submission" date="2018-04" db="EMBL/GenBank/DDBJ databases">
        <authorList>
            <person name="Zhang X."/>
            <person name="Yuan J."/>
            <person name="Li F."/>
            <person name="Xiang J."/>
        </authorList>
    </citation>
    <scope>NUCLEOTIDE SEQUENCE [LARGE SCALE GENOMIC DNA]</scope>
    <source>
        <tissue evidence="14">Muscle</tissue>
    </source>
</reference>
<dbReference type="EMBL" id="QCYY01002325">
    <property type="protein sequence ID" value="ROT71230.1"/>
    <property type="molecule type" value="Genomic_DNA"/>
</dbReference>
<feature type="domain" description="DNA primase large subunit C-terminal" evidence="13">
    <location>
        <begin position="288"/>
        <end position="453"/>
    </location>
</feature>
<dbReference type="GO" id="GO:0003677">
    <property type="term" value="F:DNA binding"/>
    <property type="evidence" value="ECO:0007669"/>
    <property type="project" value="UniProtKB-UniRule"/>
</dbReference>
<dbReference type="GO" id="GO:0046872">
    <property type="term" value="F:metal ion binding"/>
    <property type="evidence" value="ECO:0007669"/>
    <property type="project" value="UniProtKB-UniRule"/>
</dbReference>
<feature type="region of interest" description="Disordered" evidence="12">
    <location>
        <begin position="493"/>
        <end position="514"/>
    </location>
</feature>
<dbReference type="GO" id="GO:0006269">
    <property type="term" value="P:DNA replication, synthesis of primer"/>
    <property type="evidence" value="ECO:0007669"/>
    <property type="project" value="UniProtKB-KW"/>
</dbReference>
<dbReference type="PIRSF" id="PIRSF009449">
    <property type="entry name" value="DNA_primase_large_subunit"/>
    <property type="match status" value="1"/>
</dbReference>
<comment type="caution">
    <text evidence="14">The sequence shown here is derived from an EMBL/GenBank/DDBJ whole genome shotgun (WGS) entry which is preliminary data.</text>
</comment>
<keyword evidence="3 10" id="KW-0004">4Fe-4S</keyword>
<evidence type="ECO:0000256" key="11">
    <source>
        <dbReference type="PIRSR" id="PIRSR009449-1"/>
    </source>
</evidence>
<evidence type="ECO:0000256" key="7">
    <source>
        <dbReference type="ARBA" id="ARBA00023004"/>
    </source>
</evidence>
<evidence type="ECO:0000256" key="1">
    <source>
        <dbReference type="ARBA" id="ARBA00010564"/>
    </source>
</evidence>
<evidence type="ECO:0000256" key="4">
    <source>
        <dbReference type="ARBA" id="ARBA00022515"/>
    </source>
</evidence>
<dbReference type="InterPro" id="IPR007238">
    <property type="entry name" value="DNA_primase_lsu_euk/arc"/>
</dbReference>
<evidence type="ECO:0000256" key="8">
    <source>
        <dbReference type="ARBA" id="ARBA00023014"/>
    </source>
</evidence>
<evidence type="ECO:0000256" key="6">
    <source>
        <dbReference type="ARBA" id="ARBA00022723"/>
    </source>
</evidence>
<evidence type="ECO:0000259" key="13">
    <source>
        <dbReference type="Pfam" id="PF04104"/>
    </source>
</evidence>
<dbReference type="PANTHER" id="PTHR10537:SF3">
    <property type="entry name" value="DNA PRIMASE LARGE SUBUNIT"/>
    <property type="match status" value="1"/>
</dbReference>
<dbReference type="InterPro" id="IPR016558">
    <property type="entry name" value="DNA_primase_lsu_euk"/>
</dbReference>
<dbReference type="GO" id="GO:0005658">
    <property type="term" value="C:alpha DNA polymerase:primase complex"/>
    <property type="evidence" value="ECO:0007669"/>
    <property type="project" value="TreeGrafter"/>
</dbReference>
<dbReference type="OrthoDB" id="421393at2759"/>
<evidence type="ECO:0000256" key="5">
    <source>
        <dbReference type="ARBA" id="ARBA00022705"/>
    </source>
</evidence>
<feature type="binding site" evidence="11">
    <location>
        <position position="390"/>
    </location>
    <ligand>
        <name>[4Fe-4S] cluster</name>
        <dbReference type="ChEBI" id="CHEBI:49883"/>
    </ligand>
</feature>
<comment type="cofactor">
    <cofactor evidence="10">
        <name>[4Fe-4S] cluster</name>
        <dbReference type="ChEBI" id="CHEBI:49883"/>
    </cofactor>
    <text evidence="10">Binds 1 [4Fe-4S] cluster.</text>
</comment>
<dbReference type="Pfam" id="PF04104">
    <property type="entry name" value="DNA_primase_lrg"/>
    <property type="match status" value="1"/>
</dbReference>
<feature type="compositionally biased region" description="Low complexity" evidence="12">
    <location>
        <begin position="498"/>
        <end position="511"/>
    </location>
</feature>
<comment type="similarity">
    <text evidence="1 10">Belongs to the eukaryotic-type primase large subunit family.</text>
</comment>
<sequence length="535" mass="62024">MQFGERRVKRSRRLEVETSYPCSLQFYSNPPSGNISLMEFDEMAVERLKILRTVERLNLSGQVKSSDEWMNKLYDDFAKHKYFILNAEKSLEKKRADVEAARRRDHISHFILRLAYCRTEELRRWFIAHESDLFRARFIHCSRNGSDIKNFMLSNNLHFTPISPEEMQSERENLMNGTYNISGVDQMEGRTFFKVPFTEALELVRSRKVFLKGGFAYVPDTDLVTLVTTCFRANLSQALAMTNRALPELEDDERLMRLLQDFDKRYTGSDYSQKKGGEKHRITPDMIDQLAATSFPLCMRQLNDTLRTTHHLRHGGRVTYGLFLKAAGLSLEDALYFWRSHFTKNMDFDKQYAYNIRFNYGKEGKRTDYTPYSCMKIIMTSIGPGDAHGCPFKHTDAQMLRQRLSNFKVSQQAINEIMDLVSKCHYQIACQRYWEVTHNASLETGINHPNQYFEESQKVIHGAAPQSQGKKVSQVKTNRSIMYSSQSLQSTQASVEATQISTQSTQNTSTTDMDSMLFDDEMDSVLEQYMDTTQA</sequence>
<evidence type="ECO:0000256" key="3">
    <source>
        <dbReference type="ARBA" id="ARBA00022485"/>
    </source>
</evidence>
<keyword evidence="5 10" id="KW-0235">DNA replication</keyword>
<dbReference type="AlphaFoldDB" id="A0A3R7MW99"/>
<feature type="binding site" evidence="11">
    <location>
        <position position="298"/>
    </location>
    <ligand>
        <name>[4Fe-4S] cluster</name>
        <dbReference type="ChEBI" id="CHEBI:49883"/>
    </ligand>
</feature>
<feature type="binding site" evidence="11">
    <location>
        <position position="430"/>
    </location>
    <ligand>
        <name>[4Fe-4S] cluster</name>
        <dbReference type="ChEBI" id="CHEBI:49883"/>
    </ligand>
</feature>
<evidence type="ECO:0000256" key="12">
    <source>
        <dbReference type="SAM" id="MobiDB-lite"/>
    </source>
</evidence>
<evidence type="ECO:0000313" key="14">
    <source>
        <dbReference type="EMBL" id="ROT71230.1"/>
    </source>
</evidence>
<gene>
    <name evidence="14" type="ORF">C7M84_010463</name>
</gene>
<dbReference type="Gene3D" id="1.20.930.80">
    <property type="match status" value="1"/>
</dbReference>
<dbReference type="InterPro" id="IPR058560">
    <property type="entry name" value="DNA_primase_C"/>
</dbReference>
<comment type="function">
    <text evidence="10">DNA primase is the polymerase that synthesizes small RNA primers for the Okazaki fragments made during discontinuous DNA replication.</text>
</comment>
<organism evidence="14 15">
    <name type="scientific">Penaeus vannamei</name>
    <name type="common">Whiteleg shrimp</name>
    <name type="synonym">Litopenaeus vannamei</name>
    <dbReference type="NCBI Taxonomy" id="6689"/>
    <lineage>
        <taxon>Eukaryota</taxon>
        <taxon>Metazoa</taxon>
        <taxon>Ecdysozoa</taxon>
        <taxon>Arthropoda</taxon>
        <taxon>Crustacea</taxon>
        <taxon>Multicrustacea</taxon>
        <taxon>Malacostraca</taxon>
        <taxon>Eumalacostraca</taxon>
        <taxon>Eucarida</taxon>
        <taxon>Decapoda</taxon>
        <taxon>Dendrobranchiata</taxon>
        <taxon>Penaeoidea</taxon>
        <taxon>Penaeidae</taxon>
        <taxon>Penaeus</taxon>
    </lineage>
</organism>